<accession>A0A074WC92</accession>
<name>A0A074WC92_9PEZI</name>
<reference evidence="1 2" key="1">
    <citation type="journal article" date="2014" name="BMC Genomics">
        <title>Genome sequencing of four Aureobasidium pullulans varieties: biotechnological potential, stress tolerance, and description of new species.</title>
        <authorList>
            <person name="Gostin Ar C."/>
            <person name="Ohm R.A."/>
            <person name="Kogej T."/>
            <person name="Sonjak S."/>
            <person name="Turk M."/>
            <person name="Zajc J."/>
            <person name="Zalar P."/>
            <person name="Grube M."/>
            <person name="Sun H."/>
            <person name="Han J."/>
            <person name="Sharma A."/>
            <person name="Chiniquy J."/>
            <person name="Ngan C.Y."/>
            <person name="Lipzen A."/>
            <person name="Barry K."/>
            <person name="Grigoriev I.V."/>
            <person name="Gunde-Cimerman N."/>
        </authorList>
    </citation>
    <scope>NUCLEOTIDE SEQUENCE [LARGE SCALE GENOMIC DNA]</scope>
    <source>
        <strain evidence="1 2">CBS 147.97</strain>
    </source>
</reference>
<dbReference type="Proteomes" id="UP000027730">
    <property type="component" value="Unassembled WGS sequence"/>
</dbReference>
<dbReference type="PANTHER" id="PTHR38167">
    <property type="entry name" value="C2H2-TYPE DOMAIN-CONTAINING PROTEIN"/>
    <property type="match status" value="1"/>
</dbReference>
<evidence type="ECO:0000313" key="1">
    <source>
        <dbReference type="EMBL" id="KEQ69169.1"/>
    </source>
</evidence>
<organism evidence="1 2">
    <name type="scientific">Aureobasidium namibiae CBS 147.97</name>
    <dbReference type="NCBI Taxonomy" id="1043004"/>
    <lineage>
        <taxon>Eukaryota</taxon>
        <taxon>Fungi</taxon>
        <taxon>Dikarya</taxon>
        <taxon>Ascomycota</taxon>
        <taxon>Pezizomycotina</taxon>
        <taxon>Dothideomycetes</taxon>
        <taxon>Dothideomycetidae</taxon>
        <taxon>Dothideales</taxon>
        <taxon>Saccotheciaceae</taxon>
        <taxon>Aureobasidium</taxon>
    </lineage>
</organism>
<proteinExistence type="predicted"/>
<dbReference type="STRING" id="1043004.A0A074WC92"/>
<feature type="non-terminal residue" evidence="1">
    <location>
        <position position="1"/>
    </location>
</feature>
<sequence length="162" mass="18511">NQQSRSKKPTNPPNMTSPELKYAIDHTTLSRLQSLLKSVCDASQEARVLVEGQLLATPTTVIDLTDEHEHTPTTYTGVKRQRYAMCEHCKEEFDVLENDEESCQYHDGELEVDWDSDTWVDWDQRCHGTIDNDLFDEYPGGFKWDCCNEAGNEEGCVNGPHE</sequence>
<evidence type="ECO:0000313" key="2">
    <source>
        <dbReference type="Proteomes" id="UP000027730"/>
    </source>
</evidence>
<dbReference type="AlphaFoldDB" id="A0A074WC92"/>
<evidence type="ECO:0008006" key="3">
    <source>
        <dbReference type="Google" id="ProtNLM"/>
    </source>
</evidence>
<dbReference type="PANTHER" id="PTHR38167:SF1">
    <property type="entry name" value="C2H2-TYPE DOMAIN-CONTAINING PROTEIN"/>
    <property type="match status" value="1"/>
</dbReference>
<dbReference type="GeneID" id="25407835"/>
<gene>
    <name evidence="1" type="ORF">M436DRAFT_14672</name>
</gene>
<keyword evidence="2" id="KW-1185">Reference proteome</keyword>
<dbReference type="RefSeq" id="XP_013423233.1">
    <property type="nucleotide sequence ID" value="XM_013567779.1"/>
</dbReference>
<dbReference type="HOGENOM" id="CLU_093552_2_1_1"/>
<dbReference type="EMBL" id="KL584723">
    <property type="protein sequence ID" value="KEQ69169.1"/>
    <property type="molecule type" value="Genomic_DNA"/>
</dbReference>
<feature type="non-terminal residue" evidence="1">
    <location>
        <position position="162"/>
    </location>
</feature>
<dbReference type="OrthoDB" id="5422613at2759"/>
<protein>
    <recommendedName>
        <fullName evidence="3">C2H2-type domain-containing protein</fullName>
    </recommendedName>
</protein>